<evidence type="ECO:0000256" key="3">
    <source>
        <dbReference type="ARBA" id="ARBA00022960"/>
    </source>
</evidence>
<name>A0A938XP41_9FIRM</name>
<dbReference type="NCBIfam" id="TIGR00219">
    <property type="entry name" value="mreC"/>
    <property type="match status" value="1"/>
</dbReference>
<proteinExistence type="inferred from homology"/>
<dbReference type="Gene3D" id="2.40.10.350">
    <property type="entry name" value="Rod shape-determining protein MreC, domain 2"/>
    <property type="match status" value="1"/>
</dbReference>
<gene>
    <name evidence="7" type="ORF">JOC47_001018</name>
</gene>
<dbReference type="Proteomes" id="UP000774000">
    <property type="component" value="Unassembled WGS sequence"/>
</dbReference>
<dbReference type="EMBL" id="JAFBDQ010000004">
    <property type="protein sequence ID" value="MBM7556182.1"/>
    <property type="molecule type" value="Genomic_DNA"/>
</dbReference>
<reference evidence="7" key="1">
    <citation type="submission" date="2021-01" db="EMBL/GenBank/DDBJ databases">
        <title>Genomic Encyclopedia of Type Strains, Phase IV (KMG-IV): sequencing the most valuable type-strain genomes for metagenomic binning, comparative biology and taxonomic classification.</title>
        <authorList>
            <person name="Goeker M."/>
        </authorList>
    </citation>
    <scope>NUCLEOTIDE SEQUENCE</scope>
    <source>
        <strain evidence="7">DSM 23230</strain>
    </source>
</reference>
<sequence length="261" mass="29310">MEKIVIDYIFRPFFVAIDGFKDVIGRNIQVISNYQETKQNNQRFKDKIEQLNYQLTKLEKIKNENQRLRKLLNFKERVPYQVVGASVISHSADNWSQIVTINRGQESGIKAKMAVVAEEGYLIGIIKRVTAHTSQVLLLTDQQFVTGGLVSRNASRDLGVVRGRKGSNKLLMNNLSWDADIVSEDIIVTSGLSGNLPKGLPIGEVISVSPDNYGLTQEAELNPFFDLNRLEEVLVITNFTTKTDVSLPPFNIDSLLIKGEE</sequence>
<feature type="coiled-coil region" evidence="5">
    <location>
        <begin position="34"/>
        <end position="78"/>
    </location>
</feature>
<dbReference type="InterPro" id="IPR007221">
    <property type="entry name" value="MreC"/>
</dbReference>
<keyword evidence="3" id="KW-0133">Cell shape</keyword>
<dbReference type="PANTHER" id="PTHR34138:SF1">
    <property type="entry name" value="CELL SHAPE-DETERMINING PROTEIN MREC"/>
    <property type="match status" value="1"/>
</dbReference>
<dbReference type="InterPro" id="IPR055342">
    <property type="entry name" value="MreC_beta-barrel_core"/>
</dbReference>
<dbReference type="PIRSF" id="PIRSF038471">
    <property type="entry name" value="MreC"/>
    <property type="match status" value="1"/>
</dbReference>
<evidence type="ECO:0000259" key="6">
    <source>
        <dbReference type="Pfam" id="PF04085"/>
    </source>
</evidence>
<evidence type="ECO:0000256" key="2">
    <source>
        <dbReference type="ARBA" id="ARBA00013855"/>
    </source>
</evidence>
<evidence type="ECO:0000313" key="8">
    <source>
        <dbReference type="Proteomes" id="UP000774000"/>
    </source>
</evidence>
<protein>
    <recommendedName>
        <fullName evidence="2">Cell shape-determining protein MreC</fullName>
    </recommendedName>
    <alternativeName>
        <fullName evidence="4">Cell shape protein MreC</fullName>
    </alternativeName>
</protein>
<dbReference type="GO" id="GO:0008360">
    <property type="term" value="P:regulation of cell shape"/>
    <property type="evidence" value="ECO:0007669"/>
    <property type="project" value="UniProtKB-KW"/>
</dbReference>
<dbReference type="AlphaFoldDB" id="A0A938XP41"/>
<keyword evidence="5" id="KW-0175">Coiled coil</keyword>
<evidence type="ECO:0000313" key="7">
    <source>
        <dbReference type="EMBL" id="MBM7556182.1"/>
    </source>
</evidence>
<feature type="domain" description="Rod shape-determining protein MreC beta-barrel core" evidence="6">
    <location>
        <begin position="87"/>
        <end position="236"/>
    </location>
</feature>
<evidence type="ECO:0000256" key="1">
    <source>
        <dbReference type="ARBA" id="ARBA00009369"/>
    </source>
</evidence>
<dbReference type="GO" id="GO:0005886">
    <property type="term" value="C:plasma membrane"/>
    <property type="evidence" value="ECO:0007669"/>
    <property type="project" value="TreeGrafter"/>
</dbReference>
<evidence type="ECO:0000256" key="5">
    <source>
        <dbReference type="SAM" id="Coils"/>
    </source>
</evidence>
<dbReference type="Pfam" id="PF04085">
    <property type="entry name" value="MreC"/>
    <property type="match status" value="1"/>
</dbReference>
<accession>A0A938XP41</accession>
<dbReference type="InterPro" id="IPR042177">
    <property type="entry name" value="Cell/Rod_1"/>
</dbReference>
<dbReference type="PANTHER" id="PTHR34138">
    <property type="entry name" value="CELL SHAPE-DETERMINING PROTEIN MREC"/>
    <property type="match status" value="1"/>
</dbReference>
<keyword evidence="8" id="KW-1185">Reference proteome</keyword>
<dbReference type="InterPro" id="IPR042175">
    <property type="entry name" value="Cell/Rod_MreC_2"/>
</dbReference>
<comment type="caution">
    <text evidence="7">The sequence shown here is derived from an EMBL/GenBank/DDBJ whole genome shotgun (WGS) entry which is preliminary data.</text>
</comment>
<organism evidence="7 8">
    <name type="scientific">Halanaerobacter jeridensis</name>
    <dbReference type="NCBI Taxonomy" id="706427"/>
    <lineage>
        <taxon>Bacteria</taxon>
        <taxon>Bacillati</taxon>
        <taxon>Bacillota</taxon>
        <taxon>Clostridia</taxon>
        <taxon>Halanaerobiales</taxon>
        <taxon>Halobacteroidaceae</taxon>
        <taxon>Halanaerobacter</taxon>
    </lineage>
</organism>
<evidence type="ECO:0000256" key="4">
    <source>
        <dbReference type="ARBA" id="ARBA00032089"/>
    </source>
</evidence>
<comment type="similarity">
    <text evidence="1">Belongs to the MreC family.</text>
</comment>
<dbReference type="Gene3D" id="2.40.10.340">
    <property type="entry name" value="Rod shape-determining protein MreC, domain 1"/>
    <property type="match status" value="1"/>
</dbReference>